<accession>A0A3B0V844</accession>
<gene>
    <name evidence="1" type="ORF">MNBD_BACTEROID07-1372</name>
</gene>
<sequence>MCFLKNQQTLNRYLNKLVSGDINSLNSYEVYTSADFSYKDFTLNFMVLNDYKQLESQTIVSHPFVTYASIKYKHKNLTISAEIYNPLSKAQHSASRSVANSIVYNNNVTDIYDNGRMFYLKLNYNLNFGKHFRTAKKKINNKDTNTGSFKVN</sequence>
<reference evidence="1" key="1">
    <citation type="submission" date="2018-06" db="EMBL/GenBank/DDBJ databases">
        <authorList>
            <person name="Zhirakovskaya E."/>
        </authorList>
    </citation>
    <scope>NUCLEOTIDE SEQUENCE</scope>
</reference>
<proteinExistence type="predicted"/>
<dbReference type="EMBL" id="UOET01000195">
    <property type="protein sequence ID" value="VAW28126.1"/>
    <property type="molecule type" value="Genomic_DNA"/>
</dbReference>
<name>A0A3B0V844_9ZZZZ</name>
<evidence type="ECO:0000313" key="1">
    <source>
        <dbReference type="EMBL" id="VAW28126.1"/>
    </source>
</evidence>
<organism evidence="1">
    <name type="scientific">hydrothermal vent metagenome</name>
    <dbReference type="NCBI Taxonomy" id="652676"/>
    <lineage>
        <taxon>unclassified sequences</taxon>
        <taxon>metagenomes</taxon>
        <taxon>ecological metagenomes</taxon>
    </lineage>
</organism>
<dbReference type="AlphaFoldDB" id="A0A3B0V844"/>
<evidence type="ECO:0008006" key="2">
    <source>
        <dbReference type="Google" id="ProtNLM"/>
    </source>
</evidence>
<protein>
    <recommendedName>
        <fullName evidence="2">Outer membrane protein beta-barrel domain-containing protein</fullName>
    </recommendedName>
</protein>